<dbReference type="InterPro" id="IPR050423">
    <property type="entry name" value="UPF0337_stress_rsp"/>
</dbReference>
<dbReference type="RefSeq" id="WP_312640889.1">
    <property type="nucleotide sequence ID" value="NZ_CP116967.1"/>
</dbReference>
<dbReference type="EMBL" id="CP116967">
    <property type="protein sequence ID" value="WNM56952.1"/>
    <property type="molecule type" value="Genomic_DNA"/>
</dbReference>
<name>A0AA96JQZ3_9BACT</name>
<keyword evidence="5" id="KW-1185">Reference proteome</keyword>
<dbReference type="Pfam" id="PF05532">
    <property type="entry name" value="CsbD"/>
    <property type="match status" value="1"/>
</dbReference>
<dbReference type="SUPFAM" id="SSF69047">
    <property type="entry name" value="Hypothetical protein YjbJ"/>
    <property type="match status" value="1"/>
</dbReference>
<evidence type="ECO:0000259" key="3">
    <source>
        <dbReference type="Pfam" id="PF05532"/>
    </source>
</evidence>
<evidence type="ECO:0000256" key="2">
    <source>
        <dbReference type="SAM" id="MobiDB-lite"/>
    </source>
</evidence>
<accession>A0AA96JQZ3</accession>
<dbReference type="InterPro" id="IPR008462">
    <property type="entry name" value="CsbD"/>
</dbReference>
<dbReference type="KEGG" id="nall:PP769_13320"/>
<gene>
    <name evidence="4" type="ORF">PP769_13320</name>
</gene>
<evidence type="ECO:0000313" key="4">
    <source>
        <dbReference type="EMBL" id="WNM56952.1"/>
    </source>
</evidence>
<proteinExistence type="inferred from homology"/>
<sequence length="73" mass="8457">MNGDQRKGEWKQFKGELKQRYGKFTDDALQQIEGIDLTILGKVQERYGDKKDELPNGASRMRLKSQSKRPADE</sequence>
<dbReference type="PANTHER" id="PTHR34977">
    <property type="entry name" value="UPF0337 PROTEIN YJBJ"/>
    <property type="match status" value="1"/>
</dbReference>
<evidence type="ECO:0000313" key="5">
    <source>
        <dbReference type="Proteomes" id="UP001302719"/>
    </source>
</evidence>
<dbReference type="AlphaFoldDB" id="A0AA96JQZ3"/>
<dbReference type="Proteomes" id="UP001302719">
    <property type="component" value="Chromosome"/>
</dbReference>
<feature type="region of interest" description="Disordered" evidence="2">
    <location>
        <begin position="46"/>
        <end position="73"/>
    </location>
</feature>
<feature type="domain" description="CsbD-like" evidence="3">
    <location>
        <begin position="4"/>
        <end position="53"/>
    </location>
</feature>
<organism evidence="4 5">
    <name type="scientific">Candidatus Nitrospira allomarina</name>
    <dbReference type="NCBI Taxonomy" id="3020900"/>
    <lineage>
        <taxon>Bacteria</taxon>
        <taxon>Pseudomonadati</taxon>
        <taxon>Nitrospirota</taxon>
        <taxon>Nitrospiria</taxon>
        <taxon>Nitrospirales</taxon>
        <taxon>Nitrospiraceae</taxon>
        <taxon>Nitrospira</taxon>
    </lineage>
</organism>
<dbReference type="Gene3D" id="1.10.1470.10">
    <property type="entry name" value="YjbJ"/>
    <property type="match status" value="1"/>
</dbReference>
<evidence type="ECO:0000256" key="1">
    <source>
        <dbReference type="ARBA" id="ARBA00009129"/>
    </source>
</evidence>
<dbReference type="InterPro" id="IPR036629">
    <property type="entry name" value="YjbJ_sf"/>
</dbReference>
<reference evidence="4 5" key="1">
    <citation type="submission" date="2023-01" db="EMBL/GenBank/DDBJ databases">
        <title>Cultivation and genomic characterization of new, ubiquitous marine nitrite-oxidizing bacteria from the Nitrospirales.</title>
        <authorList>
            <person name="Mueller A.J."/>
            <person name="Daebeler A."/>
            <person name="Herbold C.W."/>
            <person name="Kirkegaard R.H."/>
            <person name="Daims H."/>
        </authorList>
    </citation>
    <scope>NUCLEOTIDE SEQUENCE [LARGE SCALE GENOMIC DNA]</scope>
    <source>
        <strain evidence="4 5">VA</strain>
    </source>
</reference>
<protein>
    <submittedName>
        <fullName evidence="4">CsbD family protein</fullName>
    </submittedName>
</protein>
<dbReference type="PANTHER" id="PTHR34977:SF1">
    <property type="entry name" value="UPF0337 PROTEIN YJBJ"/>
    <property type="match status" value="1"/>
</dbReference>
<comment type="similarity">
    <text evidence="1">Belongs to the UPF0337 (CsbD) family.</text>
</comment>